<dbReference type="Proteomes" id="UP000187181">
    <property type="component" value="Unassembled WGS sequence"/>
</dbReference>
<keyword evidence="1" id="KW-0472">Membrane</keyword>
<reference evidence="3" key="1">
    <citation type="submission" date="2017-01" db="EMBL/GenBank/DDBJ databases">
        <authorList>
            <person name="Varghese N."/>
            <person name="Submissions S."/>
        </authorList>
    </citation>
    <scope>NUCLEOTIDE SEQUENCE [LARGE SCALE GENOMIC DNA]</scope>
    <source>
        <strain evidence="3">LP100</strain>
    </source>
</reference>
<dbReference type="EMBL" id="FTPP01000001">
    <property type="protein sequence ID" value="SIT77313.1"/>
    <property type="molecule type" value="Genomic_DNA"/>
</dbReference>
<keyword evidence="1" id="KW-1133">Transmembrane helix</keyword>
<accession>A0A1R3WL16</accession>
<name>A0A1R3WL16_9BACT</name>
<evidence type="ECO:0000313" key="2">
    <source>
        <dbReference type="EMBL" id="SIT77313.1"/>
    </source>
</evidence>
<dbReference type="AlphaFoldDB" id="A0A1R3WL16"/>
<organism evidence="2 3">
    <name type="scientific">Pontibacter indicus</name>
    <dbReference type="NCBI Taxonomy" id="1317125"/>
    <lineage>
        <taxon>Bacteria</taxon>
        <taxon>Pseudomonadati</taxon>
        <taxon>Bacteroidota</taxon>
        <taxon>Cytophagia</taxon>
        <taxon>Cytophagales</taxon>
        <taxon>Hymenobacteraceae</taxon>
        <taxon>Pontibacter</taxon>
    </lineage>
</organism>
<gene>
    <name evidence="2" type="ORF">SAMN05444128_0471</name>
</gene>
<keyword evidence="1" id="KW-0812">Transmembrane</keyword>
<feature type="transmembrane region" description="Helical" evidence="1">
    <location>
        <begin position="6"/>
        <end position="23"/>
    </location>
</feature>
<evidence type="ECO:0000313" key="3">
    <source>
        <dbReference type="Proteomes" id="UP000187181"/>
    </source>
</evidence>
<dbReference type="RefSeq" id="WP_280173742.1">
    <property type="nucleotide sequence ID" value="NZ_FTPP01000001.1"/>
</dbReference>
<protein>
    <submittedName>
        <fullName evidence="2">Uncharacterized protein</fullName>
    </submittedName>
</protein>
<proteinExistence type="predicted"/>
<sequence>MEIFIILTVLASYAVGYLLYYMYGKEEQKGRNYDRYQKYDRYQV</sequence>
<keyword evidence="3" id="KW-1185">Reference proteome</keyword>
<evidence type="ECO:0000256" key="1">
    <source>
        <dbReference type="SAM" id="Phobius"/>
    </source>
</evidence>